<feature type="region of interest" description="Disordered" evidence="1">
    <location>
        <begin position="274"/>
        <end position="294"/>
    </location>
</feature>
<feature type="compositionally biased region" description="Basic and acidic residues" evidence="1">
    <location>
        <begin position="181"/>
        <end position="192"/>
    </location>
</feature>
<keyword evidence="3" id="KW-1185">Reference proteome</keyword>
<gene>
    <name evidence="2" type="ORF">ABT322_09985</name>
</gene>
<organism evidence="2 3">
    <name type="scientific">Streptomyces flaveolus</name>
    <dbReference type="NCBI Taxonomy" id="67297"/>
    <lineage>
        <taxon>Bacteria</taxon>
        <taxon>Bacillati</taxon>
        <taxon>Actinomycetota</taxon>
        <taxon>Actinomycetes</taxon>
        <taxon>Kitasatosporales</taxon>
        <taxon>Streptomycetaceae</taxon>
        <taxon>Streptomyces</taxon>
    </lineage>
</organism>
<dbReference type="Proteomes" id="UP001490330">
    <property type="component" value="Unassembled WGS sequence"/>
</dbReference>
<feature type="region of interest" description="Disordered" evidence="1">
    <location>
        <begin position="173"/>
        <end position="192"/>
    </location>
</feature>
<comment type="caution">
    <text evidence="2">The sequence shown here is derived from an EMBL/GenBank/DDBJ whole genome shotgun (WGS) entry which is preliminary data.</text>
</comment>
<evidence type="ECO:0000256" key="1">
    <source>
        <dbReference type="SAM" id="MobiDB-lite"/>
    </source>
</evidence>
<accession>A0ABV1VC71</accession>
<reference evidence="2 3" key="1">
    <citation type="submission" date="2024-06" db="EMBL/GenBank/DDBJ databases">
        <title>The Natural Products Discovery Center: Release of the First 8490 Sequenced Strains for Exploring Actinobacteria Biosynthetic Diversity.</title>
        <authorList>
            <person name="Kalkreuter E."/>
            <person name="Kautsar S.A."/>
            <person name="Yang D."/>
            <person name="Bader C.D."/>
            <person name="Teijaro C.N."/>
            <person name="Fluegel L."/>
            <person name="Davis C.M."/>
            <person name="Simpson J.R."/>
            <person name="Lauterbach L."/>
            <person name="Steele A.D."/>
            <person name="Gui C."/>
            <person name="Meng S."/>
            <person name="Li G."/>
            <person name="Viehrig K."/>
            <person name="Ye F."/>
            <person name="Su P."/>
            <person name="Kiefer A.F."/>
            <person name="Nichols A."/>
            <person name="Cepeda A.J."/>
            <person name="Yan W."/>
            <person name="Fan B."/>
            <person name="Jiang Y."/>
            <person name="Adhikari A."/>
            <person name="Zheng C.-J."/>
            <person name="Schuster L."/>
            <person name="Cowan T.M."/>
            <person name="Smanski M.J."/>
            <person name="Chevrette M.G."/>
            <person name="De Carvalho L.P.S."/>
            <person name="Shen B."/>
        </authorList>
    </citation>
    <scope>NUCLEOTIDE SEQUENCE [LARGE SCALE GENOMIC DNA]</scope>
    <source>
        <strain evidence="2 3">NPDC000632</strain>
    </source>
</reference>
<proteinExistence type="predicted"/>
<dbReference type="RefSeq" id="WP_350717411.1">
    <property type="nucleotide sequence ID" value="NZ_JBEPCO010000007.1"/>
</dbReference>
<name>A0ABV1VC71_9ACTN</name>
<evidence type="ECO:0000313" key="2">
    <source>
        <dbReference type="EMBL" id="MER6904095.1"/>
    </source>
</evidence>
<protein>
    <submittedName>
        <fullName evidence="2">Cellulose-binding protein</fullName>
    </submittedName>
</protein>
<sequence length="294" mass="32443">MSSASASPHGFVTVRGRGYRPEQVDACAEALSRERDAAWERAARLTVLAREMGTELDRLRETVAGLAPQDYASLGERARRLFRLGQEEADAVREGGRRGAEELVDRARTRAAEVRESARAHADAVRAEADEWARQRLLAARAQADEVRIAARREVRAGRGEALAAVREARRRTSSLLAEQSDGHAARWAEAEREEAGRAAALDAHHEERIAHAEQALAEAERALAEAQESAGRRQEEARTQASEALAAARARAERIARETERVLREHGERWDEVQDQISSSRGRLGTLTGRGVE</sequence>
<evidence type="ECO:0000313" key="3">
    <source>
        <dbReference type="Proteomes" id="UP001490330"/>
    </source>
</evidence>
<dbReference type="EMBL" id="JBEPCV010000006">
    <property type="protein sequence ID" value="MER6904095.1"/>
    <property type="molecule type" value="Genomic_DNA"/>
</dbReference>
<feature type="compositionally biased region" description="Low complexity" evidence="1">
    <location>
        <begin position="279"/>
        <end position="294"/>
    </location>
</feature>
<feature type="region of interest" description="Disordered" evidence="1">
    <location>
        <begin position="221"/>
        <end position="247"/>
    </location>
</feature>